<reference evidence="1 2" key="1">
    <citation type="submission" date="2014-04" db="EMBL/GenBank/DDBJ databases">
        <title>Evolutionary Origins and Diversification of the Mycorrhizal Mutualists.</title>
        <authorList>
            <consortium name="DOE Joint Genome Institute"/>
            <consortium name="Mycorrhizal Genomics Consortium"/>
            <person name="Kohler A."/>
            <person name="Kuo A."/>
            <person name="Nagy L.G."/>
            <person name="Floudas D."/>
            <person name="Copeland A."/>
            <person name="Barry K.W."/>
            <person name="Cichocki N."/>
            <person name="Veneault-Fourrey C."/>
            <person name="LaButti K."/>
            <person name="Lindquist E.A."/>
            <person name="Lipzen A."/>
            <person name="Lundell T."/>
            <person name="Morin E."/>
            <person name="Murat C."/>
            <person name="Riley R."/>
            <person name="Ohm R."/>
            <person name="Sun H."/>
            <person name="Tunlid A."/>
            <person name="Henrissat B."/>
            <person name="Grigoriev I.V."/>
            <person name="Hibbett D.S."/>
            <person name="Martin F."/>
        </authorList>
    </citation>
    <scope>NUCLEOTIDE SEQUENCE [LARGE SCALE GENOMIC DNA]</scope>
    <source>
        <strain evidence="1 2">FD-317 M1</strain>
    </source>
</reference>
<dbReference type="EMBL" id="KN834783">
    <property type="protein sequence ID" value="KIK58709.1"/>
    <property type="molecule type" value="Genomic_DNA"/>
</dbReference>
<dbReference type="OrthoDB" id="3234349at2759"/>
<dbReference type="AlphaFoldDB" id="A0A0D0C888"/>
<gene>
    <name evidence="1" type="ORF">GYMLUDRAFT_60497</name>
</gene>
<keyword evidence="2" id="KW-1185">Reference proteome</keyword>
<protein>
    <submittedName>
        <fullName evidence="1">Unplaced genomic scaffold GYMLUscaffold_35, whole genome shotgun sequence</fullName>
    </submittedName>
</protein>
<organism evidence="1 2">
    <name type="scientific">Collybiopsis luxurians FD-317 M1</name>
    <dbReference type="NCBI Taxonomy" id="944289"/>
    <lineage>
        <taxon>Eukaryota</taxon>
        <taxon>Fungi</taxon>
        <taxon>Dikarya</taxon>
        <taxon>Basidiomycota</taxon>
        <taxon>Agaricomycotina</taxon>
        <taxon>Agaricomycetes</taxon>
        <taxon>Agaricomycetidae</taxon>
        <taxon>Agaricales</taxon>
        <taxon>Marasmiineae</taxon>
        <taxon>Omphalotaceae</taxon>
        <taxon>Collybiopsis</taxon>
        <taxon>Collybiopsis luxurians</taxon>
    </lineage>
</organism>
<dbReference type="HOGENOM" id="CLU_2197275_0_0_1"/>
<sequence length="108" mass="12426">MHSVLKGIVHYHCHHILCLDALAYQTSAEGIKYAINWPWIPYNYESTPVHLQLESKHIPKIARVQDALCWAIEGDDSLSLDDLWMCLDSKAVFCSLQFIAYTLELYTT</sequence>
<evidence type="ECO:0000313" key="1">
    <source>
        <dbReference type="EMBL" id="KIK58709.1"/>
    </source>
</evidence>
<name>A0A0D0C888_9AGAR</name>
<accession>A0A0D0C888</accession>
<proteinExistence type="predicted"/>
<dbReference type="Proteomes" id="UP000053593">
    <property type="component" value="Unassembled WGS sequence"/>
</dbReference>
<evidence type="ECO:0000313" key="2">
    <source>
        <dbReference type="Proteomes" id="UP000053593"/>
    </source>
</evidence>